<comment type="caution">
    <text evidence="3">The sequence shown here is derived from an EMBL/GenBank/DDBJ whole genome shotgun (WGS) entry which is preliminary data.</text>
</comment>
<evidence type="ECO:0000256" key="1">
    <source>
        <dbReference type="SAM" id="MobiDB-lite"/>
    </source>
</evidence>
<evidence type="ECO:0000256" key="2">
    <source>
        <dbReference type="SAM" id="SignalP"/>
    </source>
</evidence>
<gene>
    <name evidence="3" type="ORF">ENW73_03590</name>
</gene>
<feature type="signal peptide" evidence="2">
    <location>
        <begin position="1"/>
        <end position="24"/>
    </location>
</feature>
<accession>A0A7C6EA29</accession>
<evidence type="ECO:0008006" key="4">
    <source>
        <dbReference type="Google" id="ProtNLM"/>
    </source>
</evidence>
<dbReference type="AlphaFoldDB" id="A0A7C6EA29"/>
<reference evidence="3" key="1">
    <citation type="journal article" date="2020" name="mSystems">
        <title>Genome- and Community-Level Interaction Insights into Carbon Utilization and Element Cycling Functions of Hydrothermarchaeota in Hydrothermal Sediment.</title>
        <authorList>
            <person name="Zhou Z."/>
            <person name="Liu Y."/>
            <person name="Xu W."/>
            <person name="Pan J."/>
            <person name="Luo Z.H."/>
            <person name="Li M."/>
        </authorList>
    </citation>
    <scope>NUCLEOTIDE SEQUENCE [LARGE SCALE GENOMIC DNA]</scope>
    <source>
        <strain evidence="3">SpSt-876</strain>
    </source>
</reference>
<feature type="region of interest" description="Disordered" evidence="1">
    <location>
        <begin position="202"/>
        <end position="222"/>
    </location>
</feature>
<name>A0A7C6EA29_UNCW3</name>
<organism evidence="3">
    <name type="scientific">candidate division WOR-3 bacterium</name>
    <dbReference type="NCBI Taxonomy" id="2052148"/>
    <lineage>
        <taxon>Bacteria</taxon>
        <taxon>Bacteria division WOR-3</taxon>
    </lineage>
</organism>
<sequence>MSNLKHLTTIPFLALLSLATFLFAQPSDTLLMPYDPEMEDLVDIDGTIEPDEYPESFYDEPTLVTVAWGCDDSLIYVGLKAPKCAWLAIGFGSAKREGSNLIIGTITEDSIGIGNYLGTKDGYKLIGGEEDYIVEWEIDEEEDTVTMEFIYPMNFPAESGMTVTKLEHGKVYNFTLGMSKKVAPKGKEERRSFGVFEIEEKPPLKEEVTPQESLPVKKEEKK</sequence>
<protein>
    <recommendedName>
        <fullName evidence="4">DOMON domain-containing protein</fullName>
    </recommendedName>
</protein>
<evidence type="ECO:0000313" key="3">
    <source>
        <dbReference type="EMBL" id="HHS51938.1"/>
    </source>
</evidence>
<feature type="chain" id="PRO_5027932176" description="DOMON domain-containing protein" evidence="2">
    <location>
        <begin position="25"/>
        <end position="222"/>
    </location>
</feature>
<proteinExistence type="predicted"/>
<keyword evidence="2" id="KW-0732">Signal</keyword>
<dbReference type="EMBL" id="DTLI01000092">
    <property type="protein sequence ID" value="HHS51938.1"/>
    <property type="molecule type" value="Genomic_DNA"/>
</dbReference>